<evidence type="ECO:0000256" key="1">
    <source>
        <dbReference type="ARBA" id="ARBA00023015"/>
    </source>
</evidence>
<dbReference type="InterPro" id="IPR000485">
    <property type="entry name" value="AsnC-type_HTH_dom"/>
</dbReference>
<dbReference type="PANTHER" id="PTHR30154">
    <property type="entry name" value="LEUCINE-RESPONSIVE REGULATORY PROTEIN"/>
    <property type="match status" value="1"/>
</dbReference>
<dbReference type="InterPro" id="IPR011008">
    <property type="entry name" value="Dimeric_a/b-barrel"/>
</dbReference>
<reference evidence="5 6" key="1">
    <citation type="submission" date="2016-10" db="EMBL/GenBank/DDBJ databases">
        <authorList>
            <person name="de Groot N.N."/>
        </authorList>
    </citation>
    <scope>NUCLEOTIDE SEQUENCE [LARGE SCALE GENOMIC DNA]</scope>
    <source>
        <strain evidence="5 6">CGMCC 1.5058</strain>
    </source>
</reference>
<keyword evidence="1" id="KW-0805">Transcription regulation</keyword>
<accession>A0A1G8PR91</accession>
<dbReference type="GO" id="GO:0005829">
    <property type="term" value="C:cytosol"/>
    <property type="evidence" value="ECO:0007669"/>
    <property type="project" value="TreeGrafter"/>
</dbReference>
<name>A0A1G8PR91_9CLOT</name>
<dbReference type="CDD" id="cd00090">
    <property type="entry name" value="HTH_ARSR"/>
    <property type="match status" value="1"/>
</dbReference>
<dbReference type="InterPro" id="IPR019887">
    <property type="entry name" value="Tscrpt_reg_AsnC/Lrp_C"/>
</dbReference>
<evidence type="ECO:0000256" key="2">
    <source>
        <dbReference type="ARBA" id="ARBA00023125"/>
    </source>
</evidence>
<keyword evidence="2" id="KW-0238">DNA-binding</keyword>
<protein>
    <submittedName>
        <fullName evidence="5">Lrp/AsnC family transcriptional regulator, leucine-responsive regulatory protein</fullName>
    </submittedName>
</protein>
<dbReference type="Proteomes" id="UP000183255">
    <property type="component" value="Unassembled WGS sequence"/>
</dbReference>
<dbReference type="Pfam" id="PF13412">
    <property type="entry name" value="HTH_24"/>
    <property type="match status" value="1"/>
</dbReference>
<dbReference type="PRINTS" id="PR00033">
    <property type="entry name" value="HTHASNC"/>
</dbReference>
<dbReference type="GO" id="GO:0043200">
    <property type="term" value="P:response to amino acid"/>
    <property type="evidence" value="ECO:0007669"/>
    <property type="project" value="TreeGrafter"/>
</dbReference>
<keyword evidence="3" id="KW-0804">Transcription</keyword>
<dbReference type="SUPFAM" id="SSF46785">
    <property type="entry name" value="Winged helix' DNA-binding domain"/>
    <property type="match status" value="1"/>
</dbReference>
<dbReference type="InterPro" id="IPR019888">
    <property type="entry name" value="Tscrpt_reg_AsnC-like"/>
</dbReference>
<proteinExistence type="predicted"/>
<dbReference type="AlphaFoldDB" id="A0A1G8PR91"/>
<evidence type="ECO:0000259" key="4">
    <source>
        <dbReference type="PROSITE" id="PS50956"/>
    </source>
</evidence>
<dbReference type="PROSITE" id="PS50956">
    <property type="entry name" value="HTH_ASNC_2"/>
    <property type="match status" value="1"/>
</dbReference>
<dbReference type="InterPro" id="IPR036390">
    <property type="entry name" value="WH_DNA-bd_sf"/>
</dbReference>
<dbReference type="EMBL" id="FNDZ01000005">
    <property type="protein sequence ID" value="SDI94848.1"/>
    <property type="molecule type" value="Genomic_DNA"/>
</dbReference>
<dbReference type="GO" id="GO:0043565">
    <property type="term" value="F:sequence-specific DNA binding"/>
    <property type="evidence" value="ECO:0007669"/>
    <property type="project" value="InterPro"/>
</dbReference>
<organism evidence="5 6">
    <name type="scientific">Proteiniclasticum ruminis</name>
    <dbReference type="NCBI Taxonomy" id="398199"/>
    <lineage>
        <taxon>Bacteria</taxon>
        <taxon>Bacillati</taxon>
        <taxon>Bacillota</taxon>
        <taxon>Clostridia</taxon>
        <taxon>Eubacteriales</taxon>
        <taxon>Clostridiaceae</taxon>
        <taxon>Proteiniclasticum</taxon>
    </lineage>
</organism>
<evidence type="ECO:0000256" key="3">
    <source>
        <dbReference type="ARBA" id="ARBA00023163"/>
    </source>
</evidence>
<dbReference type="SUPFAM" id="SSF54909">
    <property type="entry name" value="Dimeric alpha+beta barrel"/>
    <property type="match status" value="1"/>
</dbReference>
<dbReference type="PANTHER" id="PTHR30154:SF53">
    <property type="entry name" value="HTH-TYPE TRANSCRIPTIONAL REGULATOR LRPC"/>
    <property type="match status" value="1"/>
</dbReference>
<feature type="domain" description="HTH asnC-type" evidence="4">
    <location>
        <begin position="10"/>
        <end position="71"/>
    </location>
</feature>
<dbReference type="SMART" id="SM00344">
    <property type="entry name" value="HTH_ASNC"/>
    <property type="match status" value="1"/>
</dbReference>
<dbReference type="Pfam" id="PF01037">
    <property type="entry name" value="AsnC_trans_reg"/>
    <property type="match status" value="1"/>
</dbReference>
<evidence type="ECO:0000313" key="6">
    <source>
        <dbReference type="Proteomes" id="UP000183255"/>
    </source>
</evidence>
<sequence length="154" mass="17313">MGILLQARTMDHIDKKLLELLQENGRCSLKALADAVYLSTPAVSTRISRMEEEGIITGYSCSVNPHKLGYNIKAYINLEMTPKQKGEFYPFIEACPNVLECDCVTGKYSMLIKVAFHTTMELDAFIGALQRFGNTDTQIVFSTPVEHRGILKYE</sequence>
<dbReference type="Gene3D" id="1.10.10.10">
    <property type="entry name" value="Winged helix-like DNA-binding domain superfamily/Winged helix DNA-binding domain"/>
    <property type="match status" value="1"/>
</dbReference>
<dbReference type="InterPro" id="IPR011991">
    <property type="entry name" value="ArsR-like_HTH"/>
</dbReference>
<dbReference type="InterPro" id="IPR036388">
    <property type="entry name" value="WH-like_DNA-bd_sf"/>
</dbReference>
<evidence type="ECO:0000313" key="5">
    <source>
        <dbReference type="EMBL" id="SDI94848.1"/>
    </source>
</evidence>
<dbReference type="Gene3D" id="3.30.70.920">
    <property type="match status" value="1"/>
</dbReference>
<gene>
    <name evidence="5" type="ORF">SAMN05421804_105179</name>
</gene>